<dbReference type="PROSITE" id="PS50043">
    <property type="entry name" value="HTH_LUXR_2"/>
    <property type="match status" value="1"/>
</dbReference>
<evidence type="ECO:0000256" key="2">
    <source>
        <dbReference type="ARBA" id="ARBA00023125"/>
    </source>
</evidence>
<dbReference type="InterPro" id="IPR001789">
    <property type="entry name" value="Sig_transdc_resp-reg_receiver"/>
</dbReference>
<dbReference type="EMBL" id="SMFZ01000002">
    <property type="protein sequence ID" value="TCK20292.1"/>
    <property type="molecule type" value="Genomic_DNA"/>
</dbReference>
<dbReference type="InterPro" id="IPR039420">
    <property type="entry name" value="WalR-like"/>
</dbReference>
<dbReference type="GO" id="GO:0006355">
    <property type="term" value="P:regulation of DNA-templated transcription"/>
    <property type="evidence" value="ECO:0007669"/>
    <property type="project" value="InterPro"/>
</dbReference>
<dbReference type="OrthoDB" id="3575486at2"/>
<keyword evidence="7" id="KW-1185">Reference proteome</keyword>
<dbReference type="SMART" id="SM00421">
    <property type="entry name" value="HTH_LUXR"/>
    <property type="match status" value="1"/>
</dbReference>
<dbReference type="GO" id="GO:0000160">
    <property type="term" value="P:phosphorelay signal transduction system"/>
    <property type="evidence" value="ECO:0007669"/>
    <property type="project" value="InterPro"/>
</dbReference>
<organism evidence="6 7">
    <name type="scientific">Pseudonocardia endophytica</name>
    <dbReference type="NCBI Taxonomy" id="401976"/>
    <lineage>
        <taxon>Bacteria</taxon>
        <taxon>Bacillati</taxon>
        <taxon>Actinomycetota</taxon>
        <taxon>Actinomycetes</taxon>
        <taxon>Pseudonocardiales</taxon>
        <taxon>Pseudonocardiaceae</taxon>
        <taxon>Pseudonocardia</taxon>
    </lineage>
</organism>
<dbReference type="Proteomes" id="UP000295560">
    <property type="component" value="Unassembled WGS sequence"/>
</dbReference>
<dbReference type="PRINTS" id="PR00038">
    <property type="entry name" value="HTHLUXR"/>
</dbReference>
<evidence type="ECO:0000259" key="5">
    <source>
        <dbReference type="PROSITE" id="PS50110"/>
    </source>
</evidence>
<dbReference type="InterPro" id="IPR016032">
    <property type="entry name" value="Sig_transdc_resp-reg_C-effctor"/>
</dbReference>
<feature type="modified residue" description="4-aspartylphosphate" evidence="3">
    <location>
        <position position="60"/>
    </location>
</feature>
<sequence>MPDGPLRVVIVDDHALFSQGLALLLQARAGDTFVVEGSATAGEEAVALVGKHRADIAIVDLALPPLGGVETIRRIKSSYPSTRVLALSGTEDLDLAAAALRAGAEGYLGKSADPEVLVAPLLAISAGVRVLRAELLDALLVAADRTADGLLDRLSDKEIELWRLLAHGLETADIARPLLVSERTAKRMIASLLHRLGVANRIEAAALAGRCGLLDPE</sequence>
<accession>A0A4R1HSD5</accession>
<reference evidence="6 7" key="1">
    <citation type="submission" date="2019-03" db="EMBL/GenBank/DDBJ databases">
        <title>Sequencing the genomes of 1000 actinobacteria strains.</title>
        <authorList>
            <person name="Klenk H.-P."/>
        </authorList>
    </citation>
    <scope>NUCLEOTIDE SEQUENCE [LARGE SCALE GENOMIC DNA]</scope>
    <source>
        <strain evidence="6 7">DSM 44969</strain>
    </source>
</reference>
<name>A0A4R1HSD5_PSEEN</name>
<dbReference type="InterPro" id="IPR011006">
    <property type="entry name" value="CheY-like_superfamily"/>
</dbReference>
<proteinExistence type="predicted"/>
<dbReference type="PANTHER" id="PTHR43214:SF43">
    <property type="entry name" value="TWO-COMPONENT RESPONSE REGULATOR"/>
    <property type="match status" value="1"/>
</dbReference>
<dbReference type="RefSeq" id="WP_132428941.1">
    <property type="nucleotide sequence ID" value="NZ_SMFZ01000002.1"/>
</dbReference>
<comment type="caution">
    <text evidence="6">The sequence shown here is derived from an EMBL/GenBank/DDBJ whole genome shotgun (WGS) entry which is preliminary data.</text>
</comment>
<evidence type="ECO:0000313" key="7">
    <source>
        <dbReference type="Proteomes" id="UP000295560"/>
    </source>
</evidence>
<feature type="domain" description="Response regulatory" evidence="5">
    <location>
        <begin position="7"/>
        <end position="125"/>
    </location>
</feature>
<dbReference type="InterPro" id="IPR000792">
    <property type="entry name" value="Tscrpt_reg_LuxR_C"/>
</dbReference>
<evidence type="ECO:0000313" key="6">
    <source>
        <dbReference type="EMBL" id="TCK20292.1"/>
    </source>
</evidence>
<dbReference type="SUPFAM" id="SSF46894">
    <property type="entry name" value="C-terminal effector domain of the bipartite response regulators"/>
    <property type="match status" value="1"/>
</dbReference>
<dbReference type="CDD" id="cd06170">
    <property type="entry name" value="LuxR_C_like"/>
    <property type="match status" value="1"/>
</dbReference>
<protein>
    <submittedName>
        <fullName evidence="6">LuxR family two component transcriptional regulator</fullName>
    </submittedName>
</protein>
<dbReference type="PROSITE" id="PS50110">
    <property type="entry name" value="RESPONSE_REGULATORY"/>
    <property type="match status" value="1"/>
</dbReference>
<gene>
    <name evidence="6" type="ORF">EV378_4251</name>
</gene>
<dbReference type="PANTHER" id="PTHR43214">
    <property type="entry name" value="TWO-COMPONENT RESPONSE REGULATOR"/>
    <property type="match status" value="1"/>
</dbReference>
<dbReference type="Pfam" id="PF00196">
    <property type="entry name" value="GerE"/>
    <property type="match status" value="1"/>
</dbReference>
<dbReference type="Gene3D" id="3.40.50.2300">
    <property type="match status" value="1"/>
</dbReference>
<dbReference type="SMART" id="SM00448">
    <property type="entry name" value="REC"/>
    <property type="match status" value="1"/>
</dbReference>
<keyword evidence="2" id="KW-0238">DNA-binding</keyword>
<keyword evidence="1 3" id="KW-0597">Phosphoprotein</keyword>
<dbReference type="CDD" id="cd17535">
    <property type="entry name" value="REC_NarL-like"/>
    <property type="match status" value="1"/>
</dbReference>
<dbReference type="SUPFAM" id="SSF52172">
    <property type="entry name" value="CheY-like"/>
    <property type="match status" value="1"/>
</dbReference>
<dbReference type="InterPro" id="IPR058245">
    <property type="entry name" value="NreC/VraR/RcsB-like_REC"/>
</dbReference>
<evidence type="ECO:0000256" key="1">
    <source>
        <dbReference type="ARBA" id="ARBA00022553"/>
    </source>
</evidence>
<evidence type="ECO:0000256" key="3">
    <source>
        <dbReference type="PROSITE-ProRule" id="PRU00169"/>
    </source>
</evidence>
<feature type="domain" description="HTH luxR-type" evidence="4">
    <location>
        <begin position="147"/>
        <end position="212"/>
    </location>
</feature>
<dbReference type="Pfam" id="PF00072">
    <property type="entry name" value="Response_reg"/>
    <property type="match status" value="1"/>
</dbReference>
<evidence type="ECO:0000259" key="4">
    <source>
        <dbReference type="PROSITE" id="PS50043"/>
    </source>
</evidence>
<dbReference type="GO" id="GO:0003677">
    <property type="term" value="F:DNA binding"/>
    <property type="evidence" value="ECO:0007669"/>
    <property type="project" value="UniProtKB-KW"/>
</dbReference>
<dbReference type="AlphaFoldDB" id="A0A4R1HSD5"/>